<reference evidence="1 2" key="1">
    <citation type="journal article" date="2022" name="Front. Cell. Infect. Microbiol.">
        <title>The Genomes of Two Strains of Taenia crassiceps the Animal Model for the Study of Human Cysticercosis.</title>
        <authorList>
            <person name="Bobes R.J."/>
            <person name="Estrada K."/>
            <person name="Rios-Valencia D.G."/>
            <person name="Calderon-Gallegos A."/>
            <person name="de la Torre P."/>
            <person name="Carrero J.C."/>
            <person name="Sanchez-Flores A."/>
            <person name="Laclette J.P."/>
        </authorList>
    </citation>
    <scope>NUCLEOTIDE SEQUENCE [LARGE SCALE GENOMIC DNA]</scope>
    <source>
        <strain evidence="1">WFUcys</strain>
    </source>
</reference>
<sequence length="233" mass="25726">MPVQKVSRSLPASHDVGKWEGIGDPLVSIKWPRIESPLLLLPPSDSLSAKAGVEYNILQSFASVNFTCPTNLTSHTSTTPAANLDSQTGKRPLHRYHRRECLVTAAVNEVWEVFWPIPEAGLGDFVVRKSTWQPCLPVVAILPASAVYKWQKELNPTLPVAFHGGSAFPTFKTIDKGENFIHSQHQNVPMRTSQTCAHELSNAQCSLSNNVKRSIRTNVDEVDRTCKATNSSK</sequence>
<dbReference type="Proteomes" id="UP001651158">
    <property type="component" value="Unassembled WGS sequence"/>
</dbReference>
<accession>A0ABR4Q1Y4</accession>
<comment type="caution">
    <text evidence="1">The sequence shown here is derived from an EMBL/GenBank/DDBJ whole genome shotgun (WGS) entry which is preliminary data.</text>
</comment>
<protein>
    <submittedName>
        <fullName evidence="1">Uncharacterized protein</fullName>
    </submittedName>
</protein>
<proteinExistence type="predicted"/>
<keyword evidence="2" id="KW-1185">Reference proteome</keyword>
<name>A0ABR4Q1Y4_9CEST</name>
<gene>
    <name evidence="1" type="ORF">TcWFU_003531</name>
</gene>
<evidence type="ECO:0000313" key="2">
    <source>
        <dbReference type="Proteomes" id="UP001651158"/>
    </source>
</evidence>
<dbReference type="EMBL" id="JAKROA010000016">
    <property type="protein sequence ID" value="KAL5103677.1"/>
    <property type="molecule type" value="Genomic_DNA"/>
</dbReference>
<organism evidence="1 2">
    <name type="scientific">Taenia crassiceps</name>
    <dbReference type="NCBI Taxonomy" id="6207"/>
    <lineage>
        <taxon>Eukaryota</taxon>
        <taxon>Metazoa</taxon>
        <taxon>Spiralia</taxon>
        <taxon>Lophotrochozoa</taxon>
        <taxon>Platyhelminthes</taxon>
        <taxon>Cestoda</taxon>
        <taxon>Eucestoda</taxon>
        <taxon>Cyclophyllidea</taxon>
        <taxon>Taeniidae</taxon>
        <taxon>Taenia</taxon>
    </lineage>
</organism>
<evidence type="ECO:0000313" key="1">
    <source>
        <dbReference type="EMBL" id="KAL5103677.1"/>
    </source>
</evidence>